<evidence type="ECO:0000259" key="1">
    <source>
        <dbReference type="Pfam" id="PF07872"/>
    </source>
</evidence>
<name>A0A1G6KPR4_9BACI</name>
<sequence length="74" mass="8336">MPTAQRINSRLQLIFYVGTDDETGEAITQTRSFNNIKTDATASDLIHVATMLVSLQQHPLHELRRNDVELLTVS</sequence>
<dbReference type="Proteomes" id="UP000242949">
    <property type="component" value="Unassembled WGS sequence"/>
</dbReference>
<reference evidence="3" key="1">
    <citation type="submission" date="2016-09" db="EMBL/GenBank/DDBJ databases">
        <authorList>
            <person name="Varghese N."/>
            <person name="Submissions S."/>
        </authorList>
    </citation>
    <scope>NUCLEOTIDE SEQUENCE [LARGE SCALE GENOMIC DNA]</scope>
    <source>
        <strain evidence="3">S5</strain>
    </source>
</reference>
<organism evidence="2 3">
    <name type="scientific">Pelagirhabdus alkalitolerans</name>
    <dbReference type="NCBI Taxonomy" id="1612202"/>
    <lineage>
        <taxon>Bacteria</taxon>
        <taxon>Bacillati</taxon>
        <taxon>Bacillota</taxon>
        <taxon>Bacilli</taxon>
        <taxon>Bacillales</taxon>
        <taxon>Bacillaceae</taxon>
        <taxon>Pelagirhabdus</taxon>
    </lineage>
</organism>
<dbReference type="AlphaFoldDB" id="A0A1G6KPR4"/>
<dbReference type="RefSeq" id="WP_090796077.1">
    <property type="nucleotide sequence ID" value="NZ_FMYI01000006.1"/>
</dbReference>
<feature type="domain" description="DUF1659" evidence="1">
    <location>
        <begin position="4"/>
        <end position="72"/>
    </location>
</feature>
<dbReference type="InterPro" id="IPR012454">
    <property type="entry name" value="DUF1659"/>
</dbReference>
<dbReference type="STRING" id="1612202.SAMN05421734_106163"/>
<dbReference type="OrthoDB" id="48766at2"/>
<dbReference type="EMBL" id="FMYI01000006">
    <property type="protein sequence ID" value="SDC32964.1"/>
    <property type="molecule type" value="Genomic_DNA"/>
</dbReference>
<evidence type="ECO:0000313" key="2">
    <source>
        <dbReference type="EMBL" id="SDC32964.1"/>
    </source>
</evidence>
<dbReference type="Pfam" id="PF07872">
    <property type="entry name" value="DUF1659"/>
    <property type="match status" value="1"/>
</dbReference>
<protein>
    <recommendedName>
        <fullName evidence="1">DUF1659 domain-containing protein</fullName>
    </recommendedName>
</protein>
<accession>A0A1G6KPR4</accession>
<evidence type="ECO:0000313" key="3">
    <source>
        <dbReference type="Proteomes" id="UP000242949"/>
    </source>
</evidence>
<keyword evidence="3" id="KW-1185">Reference proteome</keyword>
<gene>
    <name evidence="2" type="ORF">SAMN05421734_106163</name>
</gene>
<proteinExistence type="predicted"/>